<dbReference type="SMART" id="SM00387">
    <property type="entry name" value="HATPase_c"/>
    <property type="match status" value="1"/>
</dbReference>
<dbReference type="Pfam" id="PF02518">
    <property type="entry name" value="HATPase_c"/>
    <property type="match status" value="1"/>
</dbReference>
<dbReference type="EC" id="2.7.13.3" evidence="2"/>
<dbReference type="Gene3D" id="3.30.450.40">
    <property type="match status" value="1"/>
</dbReference>
<keyword evidence="5" id="KW-0418">Kinase</keyword>
<organism evidence="7">
    <name type="scientific">hydrothermal vent metagenome</name>
    <dbReference type="NCBI Taxonomy" id="652676"/>
    <lineage>
        <taxon>unclassified sequences</taxon>
        <taxon>metagenomes</taxon>
        <taxon>ecological metagenomes</taxon>
    </lineage>
</organism>
<dbReference type="GO" id="GO:0000156">
    <property type="term" value="F:phosphorelay response regulator activity"/>
    <property type="evidence" value="ECO:0007669"/>
    <property type="project" value="TreeGrafter"/>
</dbReference>
<gene>
    <name evidence="7" type="ORF">MNBD_PLANCTO02-38</name>
</gene>
<dbReference type="PROSITE" id="PS50109">
    <property type="entry name" value="HIS_KIN"/>
    <property type="match status" value="1"/>
</dbReference>
<evidence type="ECO:0000313" key="7">
    <source>
        <dbReference type="EMBL" id="VAX42033.1"/>
    </source>
</evidence>
<proteinExistence type="predicted"/>
<dbReference type="InterPro" id="IPR029016">
    <property type="entry name" value="GAF-like_dom_sf"/>
</dbReference>
<evidence type="ECO:0000259" key="6">
    <source>
        <dbReference type="PROSITE" id="PS50109"/>
    </source>
</evidence>
<comment type="catalytic activity">
    <reaction evidence="1">
        <text>ATP + protein L-histidine = ADP + protein N-phospho-L-histidine.</text>
        <dbReference type="EC" id="2.7.13.3"/>
    </reaction>
</comment>
<keyword evidence="3" id="KW-0597">Phosphoprotein</keyword>
<evidence type="ECO:0000256" key="5">
    <source>
        <dbReference type="ARBA" id="ARBA00022777"/>
    </source>
</evidence>
<evidence type="ECO:0000256" key="2">
    <source>
        <dbReference type="ARBA" id="ARBA00012438"/>
    </source>
</evidence>
<dbReference type="InterPro" id="IPR050351">
    <property type="entry name" value="BphY/WalK/GraS-like"/>
</dbReference>
<dbReference type="InterPro" id="IPR003594">
    <property type="entry name" value="HATPase_dom"/>
</dbReference>
<dbReference type="PANTHER" id="PTHR42878">
    <property type="entry name" value="TWO-COMPONENT HISTIDINE KINASE"/>
    <property type="match status" value="1"/>
</dbReference>
<evidence type="ECO:0000256" key="3">
    <source>
        <dbReference type="ARBA" id="ARBA00022553"/>
    </source>
</evidence>
<evidence type="ECO:0000256" key="4">
    <source>
        <dbReference type="ARBA" id="ARBA00022679"/>
    </source>
</evidence>
<dbReference type="Pfam" id="PF00512">
    <property type="entry name" value="HisKA"/>
    <property type="match status" value="1"/>
</dbReference>
<dbReference type="PANTHER" id="PTHR42878:SF15">
    <property type="entry name" value="BACTERIOPHYTOCHROME"/>
    <property type="match status" value="1"/>
</dbReference>
<dbReference type="PRINTS" id="PR00344">
    <property type="entry name" value="BCTRLSENSOR"/>
</dbReference>
<evidence type="ECO:0000256" key="1">
    <source>
        <dbReference type="ARBA" id="ARBA00000085"/>
    </source>
</evidence>
<dbReference type="SUPFAM" id="SSF55781">
    <property type="entry name" value="GAF domain-like"/>
    <property type="match status" value="1"/>
</dbReference>
<dbReference type="SUPFAM" id="SSF47384">
    <property type="entry name" value="Homodimeric domain of signal transducing histidine kinase"/>
    <property type="match status" value="1"/>
</dbReference>
<dbReference type="InterPro" id="IPR036890">
    <property type="entry name" value="HATPase_C_sf"/>
</dbReference>
<dbReference type="AlphaFoldDB" id="A0A3B1DXZ8"/>
<dbReference type="Gene3D" id="1.10.287.130">
    <property type="match status" value="1"/>
</dbReference>
<dbReference type="CDD" id="cd00082">
    <property type="entry name" value="HisKA"/>
    <property type="match status" value="1"/>
</dbReference>
<feature type="domain" description="Histidine kinase" evidence="6">
    <location>
        <begin position="201"/>
        <end position="397"/>
    </location>
</feature>
<dbReference type="InterPro" id="IPR005467">
    <property type="entry name" value="His_kinase_dom"/>
</dbReference>
<feature type="non-terminal residue" evidence="7">
    <location>
        <position position="397"/>
    </location>
</feature>
<dbReference type="Gene3D" id="3.30.565.10">
    <property type="entry name" value="Histidine kinase-like ATPase, C-terminal domain"/>
    <property type="match status" value="1"/>
</dbReference>
<dbReference type="SMART" id="SM00388">
    <property type="entry name" value="HisKA"/>
    <property type="match status" value="1"/>
</dbReference>
<feature type="non-terminal residue" evidence="7">
    <location>
        <position position="1"/>
    </location>
</feature>
<keyword evidence="4" id="KW-0808">Transferase</keyword>
<dbReference type="GO" id="GO:0000155">
    <property type="term" value="F:phosphorelay sensor kinase activity"/>
    <property type="evidence" value="ECO:0007669"/>
    <property type="project" value="InterPro"/>
</dbReference>
<name>A0A3B1DXZ8_9ZZZZ</name>
<sequence>AEKELRDNLFVLESLERISQIIWTENTFDDCLQKVMDEALSAFHCDRARLLYPCDPHAATWSVPIQSTTPEFPDVNQLGEEVSMTSEIASLMETLLVSQDVQFFDADHPTKFPPPKQLSIQSLISMVITPRIGQPWIFGLHQCSHPRIWSDRDKRLFREMGYRITDGLSSLLLLRDLEEQVLKRTEELNERNEELEAFAQTVSHDLRAPLRAMHGFAAALQEDYVEQFDETAIDYTKRIVGAANHMDGLICDLLEYSSLGRIELDPKPINLNPVLKSSLHQLQPEIRQKKAVVEIDPLLPIVLGHKTLLEQIVVNLLSNALKFIEPGNEPRIKIWAERKKTCIILWFEDNGIGVSEEHQEKIFSVFERLHGIERYPGTGIGLAIVRRAAERMKGKVG</sequence>
<dbReference type="InterPro" id="IPR004358">
    <property type="entry name" value="Sig_transdc_His_kin-like_C"/>
</dbReference>
<dbReference type="EMBL" id="UOGL01000613">
    <property type="protein sequence ID" value="VAX42033.1"/>
    <property type="molecule type" value="Genomic_DNA"/>
</dbReference>
<dbReference type="InterPro" id="IPR003661">
    <property type="entry name" value="HisK_dim/P_dom"/>
</dbReference>
<protein>
    <recommendedName>
        <fullName evidence="2">histidine kinase</fullName>
        <ecNumber evidence="2">2.7.13.3</ecNumber>
    </recommendedName>
</protein>
<dbReference type="InterPro" id="IPR036097">
    <property type="entry name" value="HisK_dim/P_sf"/>
</dbReference>
<dbReference type="GO" id="GO:0007234">
    <property type="term" value="P:osmosensory signaling via phosphorelay pathway"/>
    <property type="evidence" value="ECO:0007669"/>
    <property type="project" value="TreeGrafter"/>
</dbReference>
<reference evidence="7" key="1">
    <citation type="submission" date="2018-06" db="EMBL/GenBank/DDBJ databases">
        <authorList>
            <person name="Zhirakovskaya E."/>
        </authorList>
    </citation>
    <scope>NUCLEOTIDE SEQUENCE</scope>
</reference>
<accession>A0A3B1DXZ8</accession>
<dbReference type="GO" id="GO:0030295">
    <property type="term" value="F:protein kinase activator activity"/>
    <property type="evidence" value="ECO:0007669"/>
    <property type="project" value="TreeGrafter"/>
</dbReference>
<dbReference type="SUPFAM" id="SSF55874">
    <property type="entry name" value="ATPase domain of HSP90 chaperone/DNA topoisomerase II/histidine kinase"/>
    <property type="match status" value="1"/>
</dbReference>